<dbReference type="Proteomes" id="UP000678393">
    <property type="component" value="Unassembled WGS sequence"/>
</dbReference>
<dbReference type="PRINTS" id="PR00237">
    <property type="entry name" value="GPCRRHODOPSN"/>
</dbReference>
<organism evidence="7 8">
    <name type="scientific">Candidula unifasciata</name>
    <dbReference type="NCBI Taxonomy" id="100452"/>
    <lineage>
        <taxon>Eukaryota</taxon>
        <taxon>Metazoa</taxon>
        <taxon>Spiralia</taxon>
        <taxon>Lophotrochozoa</taxon>
        <taxon>Mollusca</taxon>
        <taxon>Gastropoda</taxon>
        <taxon>Heterobranchia</taxon>
        <taxon>Euthyneura</taxon>
        <taxon>Panpulmonata</taxon>
        <taxon>Eupulmonata</taxon>
        <taxon>Stylommatophora</taxon>
        <taxon>Helicina</taxon>
        <taxon>Helicoidea</taxon>
        <taxon>Geomitridae</taxon>
        <taxon>Candidula</taxon>
    </lineage>
</organism>
<evidence type="ECO:0000256" key="2">
    <source>
        <dbReference type="ARBA" id="ARBA00022692"/>
    </source>
</evidence>
<dbReference type="InterPro" id="IPR052954">
    <property type="entry name" value="GPCR-Ligand_Int"/>
</dbReference>
<dbReference type="SUPFAM" id="SSF81321">
    <property type="entry name" value="Family A G protein-coupled receptor-like"/>
    <property type="match status" value="1"/>
</dbReference>
<evidence type="ECO:0000256" key="1">
    <source>
        <dbReference type="ARBA" id="ARBA00004370"/>
    </source>
</evidence>
<evidence type="ECO:0000256" key="3">
    <source>
        <dbReference type="ARBA" id="ARBA00022989"/>
    </source>
</evidence>
<proteinExistence type="predicted"/>
<dbReference type="PANTHER" id="PTHR46641">
    <property type="entry name" value="FMRFAMIDE RECEPTOR-RELATED"/>
    <property type="match status" value="1"/>
</dbReference>
<accession>A0A8S3YXA0</accession>
<evidence type="ECO:0000313" key="7">
    <source>
        <dbReference type="EMBL" id="CAG5121369.1"/>
    </source>
</evidence>
<dbReference type="GO" id="GO:0016020">
    <property type="term" value="C:membrane"/>
    <property type="evidence" value="ECO:0007669"/>
    <property type="project" value="UniProtKB-SubCell"/>
</dbReference>
<feature type="transmembrane region" description="Helical" evidence="5">
    <location>
        <begin position="103"/>
        <end position="124"/>
    </location>
</feature>
<dbReference type="Gene3D" id="1.20.1070.10">
    <property type="entry name" value="Rhodopsin 7-helix transmembrane proteins"/>
    <property type="match status" value="1"/>
</dbReference>
<evidence type="ECO:0000313" key="8">
    <source>
        <dbReference type="Proteomes" id="UP000678393"/>
    </source>
</evidence>
<dbReference type="InterPro" id="IPR000276">
    <property type="entry name" value="GPCR_Rhodpsn"/>
</dbReference>
<dbReference type="AlphaFoldDB" id="A0A8S3YXA0"/>
<dbReference type="InterPro" id="IPR017452">
    <property type="entry name" value="GPCR_Rhodpsn_7TM"/>
</dbReference>
<dbReference type="EMBL" id="CAJHNH020001070">
    <property type="protein sequence ID" value="CAG5121369.1"/>
    <property type="molecule type" value="Genomic_DNA"/>
</dbReference>
<dbReference type="OrthoDB" id="10011262at2759"/>
<feature type="transmembrane region" description="Helical" evidence="5">
    <location>
        <begin position="292"/>
        <end position="313"/>
    </location>
</feature>
<keyword evidence="4 5" id="KW-0472">Membrane</keyword>
<feature type="transmembrane region" description="Helical" evidence="5">
    <location>
        <begin position="241"/>
        <end position="262"/>
    </location>
</feature>
<evidence type="ECO:0000256" key="5">
    <source>
        <dbReference type="SAM" id="Phobius"/>
    </source>
</evidence>
<feature type="transmembrane region" description="Helical" evidence="5">
    <location>
        <begin position="63"/>
        <end position="83"/>
    </location>
</feature>
<keyword evidence="2 5" id="KW-0812">Transmembrane</keyword>
<dbReference type="GO" id="GO:0008528">
    <property type="term" value="F:G protein-coupled peptide receptor activity"/>
    <property type="evidence" value="ECO:0007669"/>
    <property type="project" value="InterPro"/>
</dbReference>
<dbReference type="PROSITE" id="PS50262">
    <property type="entry name" value="G_PROTEIN_RECEP_F1_2"/>
    <property type="match status" value="1"/>
</dbReference>
<comment type="caution">
    <text evidence="7">The sequence shown here is derived from an EMBL/GenBank/DDBJ whole genome shotgun (WGS) entry which is preliminary data.</text>
</comment>
<dbReference type="Pfam" id="PF10324">
    <property type="entry name" value="7TM_GPCR_Srw"/>
    <property type="match status" value="1"/>
</dbReference>
<keyword evidence="3 5" id="KW-1133">Transmembrane helix</keyword>
<evidence type="ECO:0000256" key="4">
    <source>
        <dbReference type="ARBA" id="ARBA00023136"/>
    </source>
</evidence>
<evidence type="ECO:0000259" key="6">
    <source>
        <dbReference type="PROSITE" id="PS50262"/>
    </source>
</evidence>
<gene>
    <name evidence="7" type="ORF">CUNI_LOCUS6927</name>
</gene>
<keyword evidence="8" id="KW-1185">Reference proteome</keyword>
<feature type="transmembrane region" description="Helical" evidence="5">
    <location>
        <begin position="144"/>
        <end position="166"/>
    </location>
</feature>
<name>A0A8S3YXA0_9EUPU</name>
<protein>
    <recommendedName>
        <fullName evidence="6">G-protein coupled receptors family 1 profile domain-containing protein</fullName>
    </recommendedName>
</protein>
<reference evidence="7" key="1">
    <citation type="submission" date="2021-04" db="EMBL/GenBank/DDBJ databases">
        <authorList>
            <consortium name="Molecular Ecology Group"/>
        </authorList>
    </citation>
    <scope>NUCLEOTIDE SEQUENCE</scope>
</reference>
<dbReference type="InterPro" id="IPR019427">
    <property type="entry name" value="7TM_GPCR_serpentine_rcpt_Srw"/>
</dbReference>
<sequence>MLLDTTVDSNQSSVDEFSNGVNPTIAAALTIVRICLTVCGLVTNTVTGVVLTNRKLWSPTSMLLLSLVAYDAVFLLASIPPCLMDVTKNAEAFAILLGVCYPLRYMAQTGSIYTTVTVTIERCLIVIRPLRARSFCTFGKTRKVILGVFLFSLIFNIPRCFFYKLFTQAMVSNNSNFAGNSTWLHAFSANQSSNVIPELSNTSDQSGFSNHSSQPVSNQNADWAYYAWLYLRVYELYVSSAFFYFLPYTLILILNMQLLLAIKKRRKETRRISVKNEHQVNYTKPTDLEDGLTLIVLGITVCFFFCCLTPAIYNVTQIAEVSNTELSQHLLTASDTMLCINASMDFFFYCLLGRKFRNIFLHLFCRRPYLRSTYSMSSSHCKAGHSISETLYHSV</sequence>
<feature type="transmembrane region" description="Helical" evidence="5">
    <location>
        <begin position="25"/>
        <end position="51"/>
    </location>
</feature>
<dbReference type="CDD" id="cd14978">
    <property type="entry name" value="7tmA_FMRFamide_R-like"/>
    <property type="match status" value="1"/>
</dbReference>
<dbReference type="PANTHER" id="PTHR46641:SF2">
    <property type="entry name" value="FMRFAMIDE RECEPTOR"/>
    <property type="match status" value="1"/>
</dbReference>
<feature type="transmembrane region" description="Helical" evidence="5">
    <location>
        <begin position="333"/>
        <end position="352"/>
    </location>
</feature>
<feature type="domain" description="G-protein coupled receptors family 1 profile" evidence="6">
    <location>
        <begin position="42"/>
        <end position="349"/>
    </location>
</feature>
<comment type="subcellular location">
    <subcellularLocation>
        <location evidence="1">Membrane</location>
    </subcellularLocation>
</comment>
<dbReference type="Pfam" id="PF00001">
    <property type="entry name" value="7tm_1"/>
    <property type="match status" value="1"/>
</dbReference>